<dbReference type="InterPro" id="IPR020084">
    <property type="entry name" value="NUDIX_hydrolase_CS"/>
</dbReference>
<evidence type="ECO:0000256" key="1">
    <source>
        <dbReference type="ARBA" id="ARBA00001946"/>
    </source>
</evidence>
<dbReference type="InterPro" id="IPR000086">
    <property type="entry name" value="NUDIX_hydrolase_dom"/>
</dbReference>
<dbReference type="PROSITE" id="PS00893">
    <property type="entry name" value="NUDIX_BOX"/>
    <property type="match status" value="1"/>
</dbReference>
<comment type="similarity">
    <text evidence="3">Belongs to the Nudix hydrolase family.</text>
</comment>
<feature type="domain" description="Nudix hydrolase" evidence="4">
    <location>
        <begin position="4"/>
        <end position="136"/>
    </location>
</feature>
<dbReference type="PANTHER" id="PTHR43046">
    <property type="entry name" value="GDP-MANNOSE MANNOSYL HYDROLASE"/>
    <property type="match status" value="1"/>
</dbReference>
<dbReference type="Proteomes" id="UP000664399">
    <property type="component" value="Unassembled WGS sequence"/>
</dbReference>
<reference evidence="5 6" key="1">
    <citation type="submission" date="2021-03" db="EMBL/GenBank/DDBJ databases">
        <title>The complete genome sequence of Acetobacter suratthaniensis TBRC 1719.</title>
        <authorList>
            <person name="Charoenyingcharoen P."/>
            <person name="Yukphan P."/>
        </authorList>
    </citation>
    <scope>NUCLEOTIDE SEQUENCE [LARGE SCALE GENOMIC DNA]</scope>
    <source>
        <strain evidence="5 6">TBRC 1719</strain>
    </source>
</reference>
<accession>A0ABS3LLB3</accession>
<dbReference type="Pfam" id="PF00293">
    <property type="entry name" value="NUDIX"/>
    <property type="match status" value="1"/>
</dbReference>
<evidence type="ECO:0000313" key="5">
    <source>
        <dbReference type="EMBL" id="MBO1328066.1"/>
    </source>
</evidence>
<comment type="caution">
    <text evidence="5">The sequence shown here is derived from an EMBL/GenBank/DDBJ whole genome shotgun (WGS) entry which is preliminary data.</text>
</comment>
<dbReference type="PANTHER" id="PTHR43046:SF14">
    <property type="entry name" value="MUTT_NUDIX FAMILY PROTEIN"/>
    <property type="match status" value="1"/>
</dbReference>
<protein>
    <submittedName>
        <fullName evidence="5">NUDIX domain-containing protein</fullName>
    </submittedName>
</protein>
<dbReference type="PROSITE" id="PS51462">
    <property type="entry name" value="NUDIX"/>
    <property type="match status" value="1"/>
</dbReference>
<proteinExistence type="inferred from homology"/>
<evidence type="ECO:0000259" key="4">
    <source>
        <dbReference type="PROSITE" id="PS51462"/>
    </source>
</evidence>
<comment type="cofactor">
    <cofactor evidence="1">
        <name>Mg(2+)</name>
        <dbReference type="ChEBI" id="CHEBI:18420"/>
    </cofactor>
</comment>
<organism evidence="5 6">
    <name type="scientific">Acetobacter suratthaniensis</name>
    <dbReference type="NCBI Taxonomy" id="1502841"/>
    <lineage>
        <taxon>Bacteria</taxon>
        <taxon>Pseudomonadati</taxon>
        <taxon>Pseudomonadota</taxon>
        <taxon>Alphaproteobacteria</taxon>
        <taxon>Acetobacterales</taxon>
        <taxon>Acetobacteraceae</taxon>
        <taxon>Acetobacter</taxon>
    </lineage>
</organism>
<keyword evidence="2 3" id="KW-0378">Hydrolase</keyword>
<evidence type="ECO:0000313" key="6">
    <source>
        <dbReference type="Proteomes" id="UP000664399"/>
    </source>
</evidence>
<sequence length="139" mass="15040">MPQGRLPAVGCGAFILRNGQLLLIQRLRAPEAGCWGLPGGKVEPFEAVPDAVRREIQEETGLDVAPSRLLCVVDQIDPAAGEHWVAPVYQAQAPEGQQARLMEPHKHAALGWYALDALPSPLTRATELAVEAFRAQEMA</sequence>
<dbReference type="PRINTS" id="PR00502">
    <property type="entry name" value="NUDIXFAMILY"/>
</dbReference>
<dbReference type="InterPro" id="IPR015797">
    <property type="entry name" value="NUDIX_hydrolase-like_dom_sf"/>
</dbReference>
<dbReference type="Gene3D" id="3.90.79.10">
    <property type="entry name" value="Nucleoside Triphosphate Pyrophosphohydrolase"/>
    <property type="match status" value="1"/>
</dbReference>
<evidence type="ECO:0000256" key="3">
    <source>
        <dbReference type="RuleBase" id="RU003476"/>
    </source>
</evidence>
<dbReference type="CDD" id="cd04679">
    <property type="entry name" value="NUDIX_MutT_Nudt1"/>
    <property type="match status" value="1"/>
</dbReference>
<dbReference type="RefSeq" id="WP_207853896.1">
    <property type="nucleotide sequence ID" value="NZ_JAFVMG010000004.1"/>
</dbReference>
<keyword evidence="6" id="KW-1185">Reference proteome</keyword>
<gene>
    <name evidence="5" type="ORF">J2D75_06200</name>
</gene>
<evidence type="ECO:0000256" key="2">
    <source>
        <dbReference type="ARBA" id="ARBA00022801"/>
    </source>
</evidence>
<dbReference type="SUPFAM" id="SSF55811">
    <property type="entry name" value="Nudix"/>
    <property type="match status" value="1"/>
</dbReference>
<dbReference type="InterPro" id="IPR020476">
    <property type="entry name" value="Nudix_hydrolase"/>
</dbReference>
<name>A0ABS3LLB3_9PROT</name>
<dbReference type="EMBL" id="JAFVMG010000004">
    <property type="protein sequence ID" value="MBO1328066.1"/>
    <property type="molecule type" value="Genomic_DNA"/>
</dbReference>